<organism evidence="1 2">
    <name type="scientific">Shewanella carassii</name>
    <dbReference type="NCBI Taxonomy" id="1987584"/>
    <lineage>
        <taxon>Bacteria</taxon>
        <taxon>Pseudomonadati</taxon>
        <taxon>Pseudomonadota</taxon>
        <taxon>Gammaproteobacteria</taxon>
        <taxon>Alteromonadales</taxon>
        <taxon>Shewanellaceae</taxon>
        <taxon>Shewanella</taxon>
    </lineage>
</organism>
<dbReference type="InterPro" id="IPR021710">
    <property type="entry name" value="DUF3293"/>
</dbReference>
<dbReference type="Proteomes" id="UP000606498">
    <property type="component" value="Unassembled WGS sequence"/>
</dbReference>
<evidence type="ECO:0000313" key="2">
    <source>
        <dbReference type="Proteomes" id="UP000606498"/>
    </source>
</evidence>
<accession>A0ABQ1SZH2</accession>
<protein>
    <recommendedName>
        <fullName evidence="3">DUF3293 domain-containing protein</fullName>
    </recommendedName>
</protein>
<gene>
    <name evidence="1" type="ORF">GCM10011520_11700</name>
</gene>
<evidence type="ECO:0008006" key="3">
    <source>
        <dbReference type="Google" id="ProtNLM"/>
    </source>
</evidence>
<dbReference type="Pfam" id="PF11697">
    <property type="entry name" value="DUF3293"/>
    <property type="match status" value="1"/>
</dbReference>
<dbReference type="RefSeq" id="WP_100142505.1">
    <property type="nucleotide sequence ID" value="NZ_AP024618.1"/>
</dbReference>
<proteinExistence type="predicted"/>
<dbReference type="EMBL" id="BMKO01000002">
    <property type="protein sequence ID" value="GGE72758.1"/>
    <property type="molecule type" value="Genomic_DNA"/>
</dbReference>
<evidence type="ECO:0000313" key="1">
    <source>
        <dbReference type="EMBL" id="GGE72758.1"/>
    </source>
</evidence>
<reference evidence="2" key="1">
    <citation type="journal article" date="2019" name="Int. J. Syst. Evol. Microbiol.">
        <title>The Global Catalogue of Microorganisms (GCM) 10K type strain sequencing project: providing services to taxonomists for standard genome sequencing and annotation.</title>
        <authorList>
            <consortium name="The Broad Institute Genomics Platform"/>
            <consortium name="The Broad Institute Genome Sequencing Center for Infectious Disease"/>
            <person name="Wu L."/>
            <person name="Ma J."/>
        </authorList>
    </citation>
    <scope>NUCLEOTIDE SEQUENCE [LARGE SCALE GENOMIC DNA]</scope>
    <source>
        <strain evidence="2">CGMCC 1.16033</strain>
    </source>
</reference>
<sequence length="143" mass="16034">MDAAFESLWQCYQSACFLLTQSFSSTIPFAIVTAHNPLGQKLTSSQNRLLDRQLQGDIDKLGIPYRAIIGAAEDLSHMEKSWALFLDKTAAIELALKYHQNALYYVNNGILTLVPCLRGECEVELGLFKNRARLVNELPELSD</sequence>
<name>A0ABQ1SZH2_9GAMM</name>
<keyword evidence="2" id="KW-1185">Reference proteome</keyword>
<comment type="caution">
    <text evidence="1">The sequence shown here is derived from an EMBL/GenBank/DDBJ whole genome shotgun (WGS) entry which is preliminary data.</text>
</comment>